<dbReference type="InterPro" id="IPR042171">
    <property type="entry name" value="Acyl-CoA_hotdog"/>
</dbReference>
<gene>
    <name evidence="3" type="ORF">AAME72_04450</name>
</gene>
<dbReference type="InterPro" id="IPR049450">
    <property type="entry name" value="ACOT8-like_C"/>
</dbReference>
<dbReference type="SUPFAM" id="SSF54637">
    <property type="entry name" value="Thioesterase/thiol ester dehydrase-isomerase"/>
    <property type="match status" value="1"/>
</dbReference>
<dbReference type="InterPro" id="IPR049449">
    <property type="entry name" value="TesB_ACOT8-like_N"/>
</dbReference>
<evidence type="ECO:0000259" key="1">
    <source>
        <dbReference type="Pfam" id="PF13622"/>
    </source>
</evidence>
<feature type="domain" description="Acyl-CoA thioesterase-like N-terminal HotDog" evidence="1">
    <location>
        <begin position="29"/>
        <end position="112"/>
    </location>
</feature>
<name>A0AAU7GGZ5_9MICO</name>
<dbReference type="RefSeq" id="WP_348789031.1">
    <property type="nucleotide sequence ID" value="NZ_CP157390.1"/>
</dbReference>
<sequence>MSIEPGREASYFVRIRDGVYRPTSHVGGAWDPQEQHFSPVGGLIVHELERELSDRLASGMLIGRVSFDILGRIAHDDIELTVRTLRPGRTIELVEAVATIGGRATVSARAWLIASEDTSAVAGTDWTPLPDPETLTTRAMTDTWTGGYIASIDAREITPHRPGRAAAWISTDVPLVAGEQAGALASFVALIDTANGIAVRTHPETWMFPNLDLTVHLFRQPRGRWVGLDTTVSFGPTGQGLTSSRLHDETGPVGTAEQILTVRPLPGAAG</sequence>
<dbReference type="Gene3D" id="2.40.160.210">
    <property type="entry name" value="Acyl-CoA thioesterase, double hotdog domain"/>
    <property type="match status" value="1"/>
</dbReference>
<organism evidence="3">
    <name type="scientific">Leifsonia sp. NPDC080035</name>
    <dbReference type="NCBI Taxonomy" id="3143936"/>
    <lineage>
        <taxon>Bacteria</taxon>
        <taxon>Bacillati</taxon>
        <taxon>Actinomycetota</taxon>
        <taxon>Actinomycetes</taxon>
        <taxon>Micrococcales</taxon>
        <taxon>Microbacteriaceae</taxon>
        <taxon>Leifsonia</taxon>
    </lineage>
</organism>
<evidence type="ECO:0000259" key="2">
    <source>
        <dbReference type="Pfam" id="PF20789"/>
    </source>
</evidence>
<evidence type="ECO:0000313" key="3">
    <source>
        <dbReference type="EMBL" id="XBM49111.1"/>
    </source>
</evidence>
<dbReference type="EMBL" id="CP157390">
    <property type="protein sequence ID" value="XBM49111.1"/>
    <property type="molecule type" value="Genomic_DNA"/>
</dbReference>
<proteinExistence type="predicted"/>
<dbReference type="Pfam" id="PF20789">
    <property type="entry name" value="4HBT_3C"/>
    <property type="match status" value="1"/>
</dbReference>
<protein>
    <submittedName>
        <fullName evidence="3">Thioesterase family protein</fullName>
    </submittedName>
</protein>
<accession>A0AAU7GGZ5</accession>
<reference evidence="3" key="1">
    <citation type="submission" date="2024-05" db="EMBL/GenBank/DDBJ databases">
        <title>The Natural Products Discovery Center: Release of the First 8490 Sequenced Strains for Exploring Actinobacteria Biosynthetic Diversity.</title>
        <authorList>
            <person name="Kalkreuter E."/>
            <person name="Kautsar S.A."/>
            <person name="Yang D."/>
            <person name="Bader C.D."/>
            <person name="Teijaro C.N."/>
            <person name="Fluegel L."/>
            <person name="Davis C.M."/>
            <person name="Simpson J.R."/>
            <person name="Lauterbach L."/>
            <person name="Steele A.D."/>
            <person name="Gui C."/>
            <person name="Meng S."/>
            <person name="Li G."/>
            <person name="Viehrig K."/>
            <person name="Ye F."/>
            <person name="Su P."/>
            <person name="Kiefer A.F."/>
            <person name="Nichols A."/>
            <person name="Cepeda A.J."/>
            <person name="Yan W."/>
            <person name="Fan B."/>
            <person name="Jiang Y."/>
            <person name="Adhikari A."/>
            <person name="Zheng C.-J."/>
            <person name="Schuster L."/>
            <person name="Cowan T.M."/>
            <person name="Smanski M.J."/>
            <person name="Chevrette M.G."/>
            <person name="de Carvalho L.P.S."/>
            <person name="Shen B."/>
        </authorList>
    </citation>
    <scope>NUCLEOTIDE SEQUENCE</scope>
    <source>
        <strain evidence="3">NPDC080035</strain>
    </source>
</reference>
<dbReference type="Pfam" id="PF13622">
    <property type="entry name" value="4HBT_3"/>
    <property type="match status" value="1"/>
</dbReference>
<feature type="domain" description="Acyl-CoA thioesterase-like C-terminal" evidence="2">
    <location>
        <begin position="132"/>
        <end position="262"/>
    </location>
</feature>
<dbReference type="InterPro" id="IPR029069">
    <property type="entry name" value="HotDog_dom_sf"/>
</dbReference>
<dbReference type="AlphaFoldDB" id="A0AAU7GGZ5"/>